<reference evidence="2" key="1">
    <citation type="journal article" date="2010" name="PLoS Negl. Trop. Dis.">
        <title>The genome sequence of Trypanosoma brucei gambiense, causative agent of chronic human african trypanosomiasis.</title>
        <authorList>
            <person name="Jackson A.P."/>
            <person name="Sanders M."/>
            <person name="Berry A."/>
            <person name="McQuillan J."/>
            <person name="Aslett M.A."/>
            <person name="Quail M.A."/>
            <person name="Chukualim B."/>
            <person name="Capewell P."/>
            <person name="MacLeod A."/>
            <person name="Melville S.E."/>
            <person name="Gibson W."/>
            <person name="Barry J.D."/>
            <person name="Berriman M."/>
            <person name="Hertz-Fowler C."/>
        </authorList>
    </citation>
    <scope>NUCLEOTIDE SEQUENCE [LARGE SCALE GENOMIC DNA]</scope>
    <source>
        <strain evidence="2">MHOM/CI/86/DAL972</strain>
    </source>
</reference>
<accession>C9ZLR2</accession>
<dbReference type="Proteomes" id="UP000002316">
    <property type="component" value="Chromosome 4"/>
</dbReference>
<evidence type="ECO:0000313" key="2">
    <source>
        <dbReference type="Proteomes" id="UP000002316"/>
    </source>
</evidence>
<organism evidence="1 2">
    <name type="scientific">Trypanosoma brucei gambiense (strain MHOM/CI/86/DAL972)</name>
    <dbReference type="NCBI Taxonomy" id="679716"/>
    <lineage>
        <taxon>Eukaryota</taxon>
        <taxon>Discoba</taxon>
        <taxon>Euglenozoa</taxon>
        <taxon>Kinetoplastea</taxon>
        <taxon>Metakinetoplastina</taxon>
        <taxon>Trypanosomatida</taxon>
        <taxon>Trypanosomatidae</taxon>
        <taxon>Trypanosoma</taxon>
    </lineage>
</organism>
<dbReference type="GeneID" id="23859862"/>
<gene>
    <name evidence="1" type="ORF">TbgDal_IV420</name>
</gene>
<name>C9ZLR2_TRYB9</name>
<dbReference type="AlphaFoldDB" id="C9ZLR2"/>
<sequence>MSGEVEEVGGGKQRKLKISLKVCLKYRLVNYYPHIMVTNITLINNQPKVAPQGATLALSSDRGEISTQPLHTLYATPTAGHLPPRCISSFCSRTDHTNQRAAI</sequence>
<dbReference type="RefSeq" id="XP_011772627.1">
    <property type="nucleotide sequence ID" value="XM_011774325.1"/>
</dbReference>
<dbReference type="KEGG" id="tbg:TbgDal_IV420"/>
<protein>
    <submittedName>
        <fullName evidence="1">Uncharacterized protein</fullName>
    </submittedName>
</protein>
<proteinExistence type="predicted"/>
<evidence type="ECO:0000313" key="1">
    <source>
        <dbReference type="EMBL" id="CBH10337.1"/>
    </source>
</evidence>
<dbReference type="EMBL" id="FN554967">
    <property type="protein sequence ID" value="CBH10337.1"/>
    <property type="molecule type" value="Genomic_DNA"/>
</dbReference>